<protein>
    <submittedName>
        <fullName evidence="1">Uncharacterized protein</fullName>
    </submittedName>
</protein>
<dbReference type="AlphaFoldDB" id="A0A383B9B4"/>
<dbReference type="EMBL" id="UINC01198473">
    <property type="protein sequence ID" value="SVE16441.1"/>
    <property type="molecule type" value="Genomic_DNA"/>
</dbReference>
<accession>A0A383B9B4</accession>
<evidence type="ECO:0000313" key="1">
    <source>
        <dbReference type="EMBL" id="SVE16441.1"/>
    </source>
</evidence>
<name>A0A383B9B4_9ZZZZ</name>
<feature type="non-terminal residue" evidence="1">
    <location>
        <position position="1"/>
    </location>
</feature>
<gene>
    <name evidence="1" type="ORF">METZ01_LOCUS469295</name>
</gene>
<sequence length="43" mass="5116">IHISVHNKIIQNFTDYILCAYSSTNANDHNNIYRMNYFLLKVI</sequence>
<proteinExistence type="predicted"/>
<reference evidence="1" key="1">
    <citation type="submission" date="2018-05" db="EMBL/GenBank/DDBJ databases">
        <authorList>
            <person name="Lanie J.A."/>
            <person name="Ng W.-L."/>
            <person name="Kazmierczak K.M."/>
            <person name="Andrzejewski T.M."/>
            <person name="Davidsen T.M."/>
            <person name="Wayne K.J."/>
            <person name="Tettelin H."/>
            <person name="Glass J.I."/>
            <person name="Rusch D."/>
            <person name="Podicherti R."/>
            <person name="Tsui H.-C.T."/>
            <person name="Winkler M.E."/>
        </authorList>
    </citation>
    <scope>NUCLEOTIDE SEQUENCE</scope>
</reference>
<organism evidence="1">
    <name type="scientific">marine metagenome</name>
    <dbReference type="NCBI Taxonomy" id="408172"/>
    <lineage>
        <taxon>unclassified sequences</taxon>
        <taxon>metagenomes</taxon>
        <taxon>ecological metagenomes</taxon>
    </lineage>
</organism>